<evidence type="ECO:0000256" key="1">
    <source>
        <dbReference type="SAM" id="MobiDB-lite"/>
    </source>
</evidence>
<dbReference type="CDD" id="cd00085">
    <property type="entry name" value="HNHc"/>
    <property type="match status" value="1"/>
</dbReference>
<feature type="compositionally biased region" description="Polar residues" evidence="1">
    <location>
        <begin position="113"/>
        <end position="124"/>
    </location>
</feature>
<dbReference type="AlphaFoldDB" id="A0A6H1ZM12"/>
<organism evidence="4">
    <name type="scientific">viral metagenome</name>
    <dbReference type="NCBI Taxonomy" id="1070528"/>
    <lineage>
        <taxon>unclassified sequences</taxon>
        <taxon>metagenomes</taxon>
        <taxon>organismal metagenomes</taxon>
    </lineage>
</organism>
<name>A0A6H1ZM12_9ZZZZ</name>
<feature type="domain" description="Nuclease associated modular" evidence="2">
    <location>
        <begin position="70"/>
        <end position="86"/>
    </location>
</feature>
<dbReference type="SMART" id="SM00507">
    <property type="entry name" value="HNHc"/>
    <property type="match status" value="1"/>
</dbReference>
<dbReference type="GO" id="GO:0003677">
    <property type="term" value="F:DNA binding"/>
    <property type="evidence" value="ECO:0007669"/>
    <property type="project" value="InterPro"/>
</dbReference>
<dbReference type="Pfam" id="PF07460">
    <property type="entry name" value="NUMOD3"/>
    <property type="match status" value="3"/>
</dbReference>
<dbReference type="InterPro" id="IPR003615">
    <property type="entry name" value="HNH_nuc"/>
</dbReference>
<feature type="domain" description="Nuclease associated modular" evidence="2">
    <location>
        <begin position="146"/>
        <end position="162"/>
    </location>
</feature>
<evidence type="ECO:0008006" key="5">
    <source>
        <dbReference type="Google" id="ProtNLM"/>
    </source>
</evidence>
<evidence type="ECO:0000313" key="4">
    <source>
        <dbReference type="EMBL" id="QJA48305.1"/>
    </source>
</evidence>
<sequence length="265" mass="30067">MLKKDLSGQKFGKLLVVQEAGRTKTQRVLWACLCECGGKKLIASSLIINGSARSCGCARSEALLGNKRGLGTKRTPESRAKMSKALTGRTFSVIHCDRIRASRTEEFRETQSERVSGANNPNYGKQTPEDVKNILHHAMLGNKHLLGHKHSPETRQKMSEKRKGGNHWNWKGGVTADPYGLDFQNREFRTMIFERDGYKCQNPDCWGTCRGLRRHHINYNKMDCAADNLITLCQSCNMRANQNRKWHEVLYGSLVQNKTELAKFQ</sequence>
<proteinExistence type="predicted"/>
<feature type="region of interest" description="Disordered" evidence="1">
    <location>
        <begin position="147"/>
        <end position="169"/>
    </location>
</feature>
<dbReference type="SMART" id="SM00496">
    <property type="entry name" value="IENR2"/>
    <property type="match status" value="2"/>
</dbReference>
<evidence type="ECO:0000259" key="3">
    <source>
        <dbReference type="SMART" id="SM00507"/>
    </source>
</evidence>
<dbReference type="SUPFAM" id="SSF64496">
    <property type="entry name" value="DNA-binding domain of intron-encoded endonucleases"/>
    <property type="match status" value="1"/>
</dbReference>
<gene>
    <name evidence="4" type="ORF">TM448A00912_0003</name>
</gene>
<feature type="region of interest" description="Disordered" evidence="1">
    <location>
        <begin position="105"/>
        <end position="124"/>
    </location>
</feature>
<reference evidence="4" key="1">
    <citation type="submission" date="2020-03" db="EMBL/GenBank/DDBJ databases">
        <title>The deep terrestrial virosphere.</title>
        <authorList>
            <person name="Holmfeldt K."/>
            <person name="Nilsson E."/>
            <person name="Simone D."/>
            <person name="Lopez-Fernandez M."/>
            <person name="Wu X."/>
            <person name="de Brujin I."/>
            <person name="Lundin D."/>
            <person name="Andersson A."/>
            <person name="Bertilsson S."/>
            <person name="Dopson M."/>
        </authorList>
    </citation>
    <scope>NUCLEOTIDE SEQUENCE</scope>
    <source>
        <strain evidence="4">TM448A00912</strain>
    </source>
</reference>
<protein>
    <recommendedName>
        <fullName evidence="5">HNH nuclease domain-containing protein</fullName>
    </recommendedName>
</protein>
<feature type="compositionally biased region" description="Basic and acidic residues" evidence="1">
    <location>
        <begin position="150"/>
        <end position="163"/>
    </location>
</feature>
<dbReference type="EMBL" id="MT144079">
    <property type="protein sequence ID" value="QJA48305.1"/>
    <property type="molecule type" value="Genomic_DNA"/>
</dbReference>
<accession>A0A6H1ZM12</accession>
<dbReference type="InterPro" id="IPR003611">
    <property type="entry name" value="NUMOD3"/>
</dbReference>
<evidence type="ECO:0000259" key="2">
    <source>
        <dbReference type="SMART" id="SM00496"/>
    </source>
</evidence>
<feature type="domain" description="HNH nuclease" evidence="3">
    <location>
        <begin position="187"/>
        <end position="238"/>
    </location>
</feature>